<proteinExistence type="predicted"/>
<evidence type="ECO:0000313" key="3">
    <source>
        <dbReference type="Proteomes" id="UP000501534"/>
    </source>
</evidence>
<reference evidence="2 3" key="1">
    <citation type="submission" date="2020-04" db="EMBL/GenBank/DDBJ databases">
        <title>Usitatibacter rugosus gen. nov., sp. nov. and Usitatibacter palustris sp. nov., novel members of Usitatibacteraceae fam. nov. within the order Nitrosomonadales isolated from soil.</title>
        <authorList>
            <person name="Huber K.J."/>
            <person name="Neumann-Schaal M."/>
            <person name="Geppert A."/>
            <person name="Luckner M."/>
            <person name="Wanner G."/>
            <person name="Overmann J."/>
        </authorList>
    </citation>
    <scope>NUCLEOTIDE SEQUENCE [LARGE SCALE GENOMIC DNA]</scope>
    <source>
        <strain evidence="2 3">0125_3</strain>
    </source>
</reference>
<dbReference type="AlphaFoldDB" id="A0A6M4GVD9"/>
<feature type="chain" id="PRO_5026976404" evidence="1">
    <location>
        <begin position="24"/>
        <end position="194"/>
    </location>
</feature>
<keyword evidence="3" id="KW-1185">Reference proteome</keyword>
<protein>
    <submittedName>
        <fullName evidence="2">Uncharacterized protein</fullName>
    </submittedName>
</protein>
<name>A0A6M4GVD9_9PROT</name>
<organism evidence="2 3">
    <name type="scientific">Usitatibacter rugosus</name>
    <dbReference type="NCBI Taxonomy" id="2732067"/>
    <lineage>
        <taxon>Bacteria</taxon>
        <taxon>Pseudomonadati</taxon>
        <taxon>Pseudomonadota</taxon>
        <taxon>Betaproteobacteria</taxon>
        <taxon>Nitrosomonadales</taxon>
        <taxon>Usitatibacteraceae</taxon>
        <taxon>Usitatibacter</taxon>
    </lineage>
</organism>
<evidence type="ECO:0000313" key="2">
    <source>
        <dbReference type="EMBL" id="QJR09617.1"/>
    </source>
</evidence>
<accession>A0A6M4GVD9</accession>
<sequence length="194" mass="19943">MKRILLAFPLVAAVFMVAPHARAEGEAEQIAASFAAVAGSAENAVKLAKSLHSGKVVALRGTDANGNPSLVAFGVPEGGMSWSEVHSTLQKAQAKIQGSGIREASAHDIQAALLGGKLQRDDGSAVVVDGVLATRAPQAFEPASASSNNGNPIYGATPSLPQASASTWGSYRPSIRKSQQFEHVAGVVNAGYLR</sequence>
<dbReference type="EMBL" id="CP053069">
    <property type="protein sequence ID" value="QJR09617.1"/>
    <property type="molecule type" value="Genomic_DNA"/>
</dbReference>
<dbReference type="Proteomes" id="UP000501534">
    <property type="component" value="Chromosome"/>
</dbReference>
<gene>
    <name evidence="2" type="ORF">DSM104443_00666</name>
</gene>
<keyword evidence="1" id="KW-0732">Signal</keyword>
<evidence type="ECO:0000256" key="1">
    <source>
        <dbReference type="SAM" id="SignalP"/>
    </source>
</evidence>
<dbReference type="RefSeq" id="WP_171089478.1">
    <property type="nucleotide sequence ID" value="NZ_CP053069.1"/>
</dbReference>
<dbReference type="KEGG" id="uru:DSM104443_00666"/>
<feature type="signal peptide" evidence="1">
    <location>
        <begin position="1"/>
        <end position="23"/>
    </location>
</feature>